<feature type="region of interest" description="Disordered" evidence="1">
    <location>
        <begin position="166"/>
        <end position="196"/>
    </location>
</feature>
<name>A0A1D7SA44_9CAUD</name>
<reference evidence="2 3" key="1">
    <citation type="journal article" date="2016" name="Environ. Microbiol.">
        <title>Genomic diversification of marine cyanophages into stable ecotypes.</title>
        <authorList>
            <person name="Marston M.F."/>
            <person name="Martiny J.B."/>
        </authorList>
    </citation>
    <scope>NUCLEOTIDE SEQUENCE [LARGE SCALE GENOMIC DNA]</scope>
    <source>
        <strain evidence="2">RW_03_0807_WH8101</strain>
    </source>
</reference>
<sequence>MLSFRALSEKKTKIKINPKQSEITEMENNHGEDCDCMKCEKKRRKEGGEKEVATEAKYYDPMEDPDFDHDEAEATRGQSGKNKSITIKKKTKKTTKTEDVAYVSQEEVSEESNQSIAETETLLTFGQFIAEMPYQVYGSPDGKKENKIGKPVKSGKYAAARAAELEDTHRATGGKYRAQKEEVELEEGRSEDAQVSLAKVKARQKVLDAHEKKTGKKLDIAKTPEHKAHKKEFPGAKRTGKKVPGAKETPAETQRRQTNRQVSRVVKHGYTSKEKKEVESMAKHTSSRD</sequence>
<evidence type="ECO:0000313" key="3">
    <source>
        <dbReference type="Proteomes" id="UP000224174"/>
    </source>
</evidence>
<evidence type="ECO:0000313" key="2">
    <source>
        <dbReference type="EMBL" id="AOO10551.1"/>
    </source>
</evidence>
<dbReference type="Proteomes" id="UP000224174">
    <property type="component" value="Segment"/>
</dbReference>
<feature type="compositionally biased region" description="Basic and acidic residues" evidence="1">
    <location>
        <begin position="178"/>
        <end position="192"/>
    </location>
</feature>
<proteinExistence type="predicted"/>
<gene>
    <name evidence="2" type="ORF">RW03080701_182</name>
</gene>
<dbReference type="EMBL" id="KX349286">
    <property type="protein sequence ID" value="AOO10551.1"/>
    <property type="molecule type" value="Genomic_DNA"/>
</dbReference>
<protein>
    <submittedName>
        <fullName evidence="2">Uncharacterized protein</fullName>
    </submittedName>
</protein>
<feature type="compositionally biased region" description="Acidic residues" evidence="1">
    <location>
        <begin position="61"/>
        <end position="71"/>
    </location>
</feature>
<accession>A0A1D7SA44</accession>
<feature type="compositionally biased region" description="Basic and acidic residues" evidence="1">
    <location>
        <begin position="271"/>
        <end position="289"/>
    </location>
</feature>
<feature type="region of interest" description="Disordered" evidence="1">
    <location>
        <begin position="41"/>
        <end position="97"/>
    </location>
</feature>
<evidence type="ECO:0000256" key="1">
    <source>
        <dbReference type="SAM" id="MobiDB-lite"/>
    </source>
</evidence>
<feature type="compositionally biased region" description="Basic and acidic residues" evidence="1">
    <location>
        <begin position="208"/>
        <end position="235"/>
    </location>
</feature>
<organism evidence="2 3">
    <name type="scientific">Synechococcus phage S-RIM8</name>
    <dbReference type="NCBI Taxonomy" id="756278"/>
    <lineage>
        <taxon>Viruses</taxon>
        <taxon>Duplodnaviria</taxon>
        <taxon>Heunggongvirae</taxon>
        <taxon>Uroviricota</taxon>
        <taxon>Caudoviricetes</taxon>
        <taxon>Pantevenvirales</taxon>
        <taxon>Kyanoviridae</taxon>
        <taxon>Neptunevirus</taxon>
        <taxon>Neptunevirus srim18</taxon>
    </lineage>
</organism>
<feature type="compositionally biased region" description="Basic and acidic residues" evidence="1">
    <location>
        <begin position="46"/>
        <end position="60"/>
    </location>
</feature>
<feature type="region of interest" description="Disordered" evidence="1">
    <location>
        <begin position="208"/>
        <end position="289"/>
    </location>
</feature>